<evidence type="ECO:0000256" key="6">
    <source>
        <dbReference type="ARBA" id="ARBA00023136"/>
    </source>
</evidence>
<evidence type="ECO:0000256" key="7">
    <source>
        <dbReference type="ARBA" id="ARBA00023170"/>
    </source>
</evidence>
<dbReference type="AlphaFoldDB" id="A6DTV8"/>
<dbReference type="eggNOG" id="COG0552">
    <property type="taxonomic scope" value="Bacteria"/>
</dbReference>
<dbReference type="InterPro" id="IPR000897">
    <property type="entry name" value="SRP54_GTPase_dom"/>
</dbReference>
<sequence length="311" mass="33721">MKGIFDVFKKGLKKTKTALFRSFESVFSNVEKWDEDTYRQLEAALISADLGVSVTQKIIADIKESYNLGEIKTSEDIINIATTRITSILEDDNRPLNINTNGPTVLLMVGVNGAGKTTTTGKLAYKLKQDGKSVLLAACDTFRAAAIEQLKHWGKRIDVPVIAGQHGSDAAAIAYDACASAKAKNVDYLIIDTAGRQHTRQDLMEELPKILRVIRKNFPEAPHETVLVVDGSTGTNALFQAREFGKACEVTSLAVTKLDGSGKGGVVVAIKDEHTFPIHFVGLGESPEDLQPFDPILYAEAIFAKESPIAG</sequence>
<comment type="similarity">
    <text evidence="9">Belongs to the GTP-binding SRP family. FtsY subfamily.</text>
</comment>
<evidence type="ECO:0000256" key="8">
    <source>
        <dbReference type="ARBA" id="ARBA00048027"/>
    </source>
</evidence>
<dbReference type="STRING" id="313628.LNTAR_04061"/>
<dbReference type="FunFam" id="3.40.50.300:FF:000053">
    <property type="entry name" value="Signal recognition particle receptor FtsY"/>
    <property type="match status" value="1"/>
</dbReference>
<keyword evidence="6 9" id="KW-0472">Membrane</keyword>
<dbReference type="RefSeq" id="WP_007281250.1">
    <property type="nucleotide sequence ID" value="NZ_ABCK01000042.1"/>
</dbReference>
<dbReference type="PANTHER" id="PTHR43134:SF1">
    <property type="entry name" value="SIGNAL RECOGNITION PARTICLE RECEPTOR SUBUNIT ALPHA"/>
    <property type="match status" value="1"/>
</dbReference>
<evidence type="ECO:0000313" key="12">
    <source>
        <dbReference type="Proteomes" id="UP000004947"/>
    </source>
</evidence>
<comment type="subcellular location">
    <subcellularLocation>
        <location evidence="9">Cell membrane</location>
        <topology evidence="9">Peripheral membrane protein</topology>
        <orientation evidence="9">Cytoplasmic side</orientation>
    </subcellularLocation>
    <subcellularLocation>
        <location evidence="9">Cytoplasm</location>
    </subcellularLocation>
</comment>
<keyword evidence="4 9" id="KW-0378">Hydrolase</keyword>
<comment type="function">
    <text evidence="9">Involved in targeting and insertion of nascent membrane proteins into the cytoplasmic membrane. Acts as a receptor for the complex formed by the signal recognition particle (SRP) and the ribosome-nascent chain (RNC).</text>
</comment>
<dbReference type="Gene3D" id="3.40.50.300">
    <property type="entry name" value="P-loop containing nucleotide triphosphate hydrolases"/>
    <property type="match status" value="1"/>
</dbReference>
<evidence type="ECO:0000313" key="11">
    <source>
        <dbReference type="EMBL" id="EDM24927.1"/>
    </source>
</evidence>
<dbReference type="Pfam" id="PF02881">
    <property type="entry name" value="SRP54_N"/>
    <property type="match status" value="1"/>
</dbReference>
<dbReference type="GO" id="GO:0005047">
    <property type="term" value="F:signal recognition particle binding"/>
    <property type="evidence" value="ECO:0007669"/>
    <property type="project" value="TreeGrafter"/>
</dbReference>
<evidence type="ECO:0000256" key="3">
    <source>
        <dbReference type="ARBA" id="ARBA00022741"/>
    </source>
</evidence>
<dbReference type="Proteomes" id="UP000004947">
    <property type="component" value="Unassembled WGS sequence"/>
</dbReference>
<dbReference type="Pfam" id="PF00448">
    <property type="entry name" value="SRP54"/>
    <property type="match status" value="1"/>
</dbReference>
<dbReference type="InterPro" id="IPR036225">
    <property type="entry name" value="SRP/SRP_N"/>
</dbReference>
<evidence type="ECO:0000256" key="9">
    <source>
        <dbReference type="HAMAP-Rule" id="MF_00920"/>
    </source>
</evidence>
<evidence type="ECO:0000256" key="1">
    <source>
        <dbReference type="ARBA" id="ARBA00022475"/>
    </source>
</evidence>
<keyword evidence="2 9" id="KW-0963">Cytoplasm</keyword>
<dbReference type="NCBIfam" id="TIGR00064">
    <property type="entry name" value="ftsY"/>
    <property type="match status" value="1"/>
</dbReference>
<dbReference type="InterPro" id="IPR004390">
    <property type="entry name" value="SR_rcpt_FtsY"/>
</dbReference>
<keyword evidence="1 9" id="KW-1003">Cell membrane</keyword>
<dbReference type="SUPFAM" id="SSF52540">
    <property type="entry name" value="P-loop containing nucleoside triphosphate hydrolases"/>
    <property type="match status" value="1"/>
</dbReference>
<dbReference type="Gene3D" id="1.20.120.140">
    <property type="entry name" value="Signal recognition particle SRP54, nucleotide-binding domain"/>
    <property type="match status" value="1"/>
</dbReference>
<dbReference type="OrthoDB" id="9804720at2"/>
<dbReference type="GO" id="GO:0005737">
    <property type="term" value="C:cytoplasm"/>
    <property type="evidence" value="ECO:0007669"/>
    <property type="project" value="UniProtKB-SubCell"/>
</dbReference>
<dbReference type="SMART" id="SM00963">
    <property type="entry name" value="SRP54_N"/>
    <property type="match status" value="1"/>
</dbReference>
<proteinExistence type="inferred from homology"/>
<evidence type="ECO:0000256" key="2">
    <source>
        <dbReference type="ARBA" id="ARBA00022490"/>
    </source>
</evidence>
<organism evidence="11 12">
    <name type="scientific">Lentisphaera araneosa HTCC2155</name>
    <dbReference type="NCBI Taxonomy" id="313628"/>
    <lineage>
        <taxon>Bacteria</taxon>
        <taxon>Pseudomonadati</taxon>
        <taxon>Lentisphaerota</taxon>
        <taxon>Lentisphaeria</taxon>
        <taxon>Lentisphaerales</taxon>
        <taxon>Lentisphaeraceae</taxon>
        <taxon>Lentisphaera</taxon>
    </lineage>
</organism>
<dbReference type="HAMAP" id="MF_00920">
    <property type="entry name" value="FtsY"/>
    <property type="match status" value="1"/>
</dbReference>
<feature type="domain" description="SRP54-type proteins GTP-binding" evidence="10">
    <location>
        <begin position="277"/>
        <end position="290"/>
    </location>
</feature>
<feature type="binding site" evidence="9">
    <location>
        <begin position="110"/>
        <end position="117"/>
    </location>
    <ligand>
        <name>GTP</name>
        <dbReference type="ChEBI" id="CHEBI:37565"/>
    </ligand>
</feature>
<dbReference type="SMART" id="SM00962">
    <property type="entry name" value="SRP54"/>
    <property type="match status" value="1"/>
</dbReference>
<dbReference type="InterPro" id="IPR027417">
    <property type="entry name" value="P-loop_NTPase"/>
</dbReference>
<keyword evidence="3 9" id="KW-0547">Nucleotide-binding</keyword>
<name>A6DTV8_9BACT</name>
<comment type="catalytic activity">
    <reaction evidence="8 9">
        <text>GTP + H2O = GDP + phosphate + H(+)</text>
        <dbReference type="Rhea" id="RHEA:19669"/>
        <dbReference type="ChEBI" id="CHEBI:15377"/>
        <dbReference type="ChEBI" id="CHEBI:15378"/>
        <dbReference type="ChEBI" id="CHEBI:37565"/>
        <dbReference type="ChEBI" id="CHEBI:43474"/>
        <dbReference type="ChEBI" id="CHEBI:58189"/>
        <dbReference type="EC" id="3.6.5.4"/>
    </reaction>
</comment>
<evidence type="ECO:0000256" key="5">
    <source>
        <dbReference type="ARBA" id="ARBA00023134"/>
    </source>
</evidence>
<keyword evidence="7 9" id="KW-0675">Receptor</keyword>
<dbReference type="SUPFAM" id="SSF47364">
    <property type="entry name" value="Domain of the SRP/SRP receptor G-proteins"/>
    <property type="match status" value="1"/>
</dbReference>
<dbReference type="PROSITE" id="PS00300">
    <property type="entry name" value="SRP54"/>
    <property type="match status" value="1"/>
</dbReference>
<dbReference type="InterPro" id="IPR003593">
    <property type="entry name" value="AAA+_ATPase"/>
</dbReference>
<comment type="caution">
    <text evidence="11">The sequence shown here is derived from an EMBL/GenBank/DDBJ whole genome shotgun (WGS) entry which is preliminary data.</text>
</comment>
<dbReference type="GO" id="GO:0006614">
    <property type="term" value="P:SRP-dependent cotranslational protein targeting to membrane"/>
    <property type="evidence" value="ECO:0007669"/>
    <property type="project" value="InterPro"/>
</dbReference>
<comment type="subunit">
    <text evidence="9">Part of the signal recognition particle protein translocation system, which is composed of SRP and FtsY.</text>
</comment>
<keyword evidence="5 9" id="KW-0342">GTP-binding</keyword>
<dbReference type="GO" id="GO:0005886">
    <property type="term" value="C:plasma membrane"/>
    <property type="evidence" value="ECO:0007669"/>
    <property type="project" value="UniProtKB-SubCell"/>
</dbReference>
<dbReference type="InterPro" id="IPR013822">
    <property type="entry name" value="Signal_recog_particl_SRP54_hlx"/>
</dbReference>
<evidence type="ECO:0000256" key="4">
    <source>
        <dbReference type="ARBA" id="ARBA00022801"/>
    </source>
</evidence>
<dbReference type="SMART" id="SM00382">
    <property type="entry name" value="AAA"/>
    <property type="match status" value="1"/>
</dbReference>
<dbReference type="PANTHER" id="PTHR43134">
    <property type="entry name" value="SIGNAL RECOGNITION PARTICLE RECEPTOR SUBUNIT ALPHA"/>
    <property type="match status" value="1"/>
</dbReference>
<accession>A6DTV8</accession>
<reference evidence="11 12" key="1">
    <citation type="journal article" date="2010" name="J. Bacteriol.">
        <title>Genome sequence of Lentisphaera araneosa HTCC2155T, the type species of the order Lentisphaerales in the phylum Lentisphaerae.</title>
        <authorList>
            <person name="Thrash J.C."/>
            <person name="Cho J.C."/>
            <person name="Vergin K.L."/>
            <person name="Morris R.M."/>
            <person name="Giovannoni S.J."/>
        </authorList>
    </citation>
    <scope>NUCLEOTIDE SEQUENCE [LARGE SCALE GENOMIC DNA]</scope>
    <source>
        <strain evidence="11 12">HTCC2155</strain>
    </source>
</reference>
<dbReference type="GO" id="GO:0005525">
    <property type="term" value="F:GTP binding"/>
    <property type="evidence" value="ECO:0007669"/>
    <property type="project" value="UniProtKB-UniRule"/>
</dbReference>
<dbReference type="EMBL" id="ABCK01000042">
    <property type="protein sequence ID" value="EDM24927.1"/>
    <property type="molecule type" value="Genomic_DNA"/>
</dbReference>
<dbReference type="GO" id="GO:0003924">
    <property type="term" value="F:GTPase activity"/>
    <property type="evidence" value="ECO:0007669"/>
    <property type="project" value="UniProtKB-UniRule"/>
</dbReference>
<dbReference type="InterPro" id="IPR042101">
    <property type="entry name" value="SRP54_N_sf"/>
</dbReference>
<dbReference type="EC" id="3.6.5.4" evidence="9"/>
<gene>
    <name evidence="9" type="primary">ftsY</name>
    <name evidence="11" type="ORF">LNTAR_04061</name>
</gene>
<feature type="binding site" evidence="9">
    <location>
        <begin position="192"/>
        <end position="196"/>
    </location>
    <ligand>
        <name>GTP</name>
        <dbReference type="ChEBI" id="CHEBI:37565"/>
    </ligand>
</feature>
<evidence type="ECO:0000259" key="10">
    <source>
        <dbReference type="PROSITE" id="PS00300"/>
    </source>
</evidence>
<feature type="binding site" evidence="9">
    <location>
        <begin position="256"/>
        <end position="259"/>
    </location>
    <ligand>
        <name>GTP</name>
        <dbReference type="ChEBI" id="CHEBI:37565"/>
    </ligand>
</feature>
<keyword evidence="12" id="KW-1185">Reference proteome</keyword>
<protein>
    <recommendedName>
        <fullName evidence="9">Signal recognition particle receptor FtsY</fullName>
        <shortName evidence="9">SRP receptor</shortName>
        <ecNumber evidence="9">3.6.5.4</ecNumber>
    </recommendedName>
</protein>